<dbReference type="Proteomes" id="UP000544331">
    <property type="component" value="Unassembled WGS sequence"/>
</dbReference>
<comment type="caution">
    <text evidence="1">The sequence shown here is derived from an EMBL/GenBank/DDBJ whole genome shotgun (WGS) entry which is preliminary data.</text>
</comment>
<dbReference type="AlphaFoldDB" id="A0A8H5XV22"/>
<evidence type="ECO:0000313" key="2">
    <source>
        <dbReference type="Proteomes" id="UP000544331"/>
    </source>
</evidence>
<accession>A0A8H5XV22</accession>
<dbReference type="OrthoDB" id="5071365at2759"/>
<proteinExistence type="predicted"/>
<dbReference type="EMBL" id="JAAOAN010000757">
    <property type="protein sequence ID" value="KAF5700041.1"/>
    <property type="molecule type" value="Genomic_DNA"/>
</dbReference>
<gene>
    <name evidence="1" type="ORF">FMUND_14484</name>
</gene>
<protein>
    <submittedName>
        <fullName evidence="1">Uncharacterized protein</fullName>
    </submittedName>
</protein>
<reference evidence="1 2" key="1">
    <citation type="submission" date="2020-05" db="EMBL/GenBank/DDBJ databases">
        <title>Identification and distribution of gene clusters putatively required for synthesis of sphingolipid metabolism inhibitors in phylogenetically diverse species of the filamentous fungus Fusarium.</title>
        <authorList>
            <person name="Kim H.-S."/>
            <person name="Busman M."/>
            <person name="Brown D.W."/>
            <person name="Divon H."/>
            <person name="Uhlig S."/>
            <person name="Proctor R.H."/>
        </authorList>
    </citation>
    <scope>NUCLEOTIDE SEQUENCE [LARGE SCALE GENOMIC DNA]</scope>
    <source>
        <strain evidence="1 2">NRRL 66235</strain>
    </source>
</reference>
<name>A0A8H5XV22_9HYPO</name>
<evidence type="ECO:0000313" key="1">
    <source>
        <dbReference type="EMBL" id="KAF5700041.1"/>
    </source>
</evidence>
<keyword evidence="2" id="KW-1185">Reference proteome</keyword>
<sequence>MDLTQHITTNISLDSKPFFELLALPGRGPPRTLSEKEIDRLMVVLGYVFQTTEMAQKCVDEHDVDQKRDLQTVCQEAREIMVTVDCIQIAIWRLNPDRLCQTIKGRVRHNPYKEPIDNTMTTTVKDVSDQAMTLIALMSEKIEALRAASRTSSKAEVYELMGGQDPEHMLLDVLMRTTEVIFQVDEMLFALWEL</sequence>
<organism evidence="1 2">
    <name type="scientific">Fusarium mundagurra</name>
    <dbReference type="NCBI Taxonomy" id="1567541"/>
    <lineage>
        <taxon>Eukaryota</taxon>
        <taxon>Fungi</taxon>
        <taxon>Dikarya</taxon>
        <taxon>Ascomycota</taxon>
        <taxon>Pezizomycotina</taxon>
        <taxon>Sordariomycetes</taxon>
        <taxon>Hypocreomycetidae</taxon>
        <taxon>Hypocreales</taxon>
        <taxon>Nectriaceae</taxon>
        <taxon>Fusarium</taxon>
        <taxon>Fusarium fujikuroi species complex</taxon>
    </lineage>
</organism>